<keyword evidence="2" id="KW-1003">Cell membrane</keyword>
<keyword evidence="6" id="KW-0378">Hydrolase</keyword>
<keyword evidence="3" id="KW-0645">Protease</keyword>
<evidence type="ECO:0000256" key="10">
    <source>
        <dbReference type="ARBA" id="ARBA00023136"/>
    </source>
</evidence>
<dbReference type="CDD" id="cd07340">
    <property type="entry name" value="M48B_Htpx_like"/>
    <property type="match status" value="1"/>
</dbReference>
<evidence type="ECO:0000256" key="7">
    <source>
        <dbReference type="ARBA" id="ARBA00022833"/>
    </source>
</evidence>
<dbReference type="Pfam" id="PF01435">
    <property type="entry name" value="Peptidase_M48"/>
    <property type="match status" value="1"/>
</dbReference>
<feature type="transmembrane region" description="Helical" evidence="12">
    <location>
        <begin position="189"/>
        <end position="209"/>
    </location>
</feature>
<sequence length="546" mass="59851">MDFFQHQQDARRNTGLLVLLFSLAVIAIVALVVVVASLAFFGALPWQSFATDGQPVDHGLLLNVAGLVVAGIAVVMLVRWLSLRGGGHVVAERLGGERISADTQNFQQRQLLNVVEEMALAANMPVPAVYVLPHETGINAFAAGYQTKDAVIGVTQGALDSFDREQLQGVIAHEFSHILNGDMRLNIRLMAVIAGIIFLAHAGRILLYVRGGGGRNRNNALPLIGLALIVVGAIGVLFGNLIKAAVSRQREFLADSAAVQFTRNPDGLAGALKQIGARQQGSKIEHKNADEAEHLFFGQALNHWFSLMATHPPLNERIKRIQPDWDGHYPEPQRAPQQSNSSDNAATTAAQQQTAKLALAAAVMDALHQPSQVTQQLDQVIDHPAQFKAGERIDAINLAMTALRQLPESEQQQWLDRLRQRILNNSDEVGYERIMQWGLYQLLAWQLSHKQRSNRSLSQSDAEKVSMDILYGASLEDTSAVLDDALLAIEKALNQLRQQAPKDKAAIIQRWLQQIHRDGVVTDAEQRLVVVLAACIDANLPEHSFS</sequence>
<evidence type="ECO:0000313" key="15">
    <source>
        <dbReference type="Proteomes" id="UP000014115"/>
    </source>
</evidence>
<reference evidence="14 15" key="1">
    <citation type="journal article" date="2012" name="J. Bacteriol.">
        <title>Genome Sequence of Idiomarina xiamenensis Type Strain 10-D-4.</title>
        <authorList>
            <person name="Lai Q."/>
            <person name="Wang L."/>
            <person name="Wang W."/>
            <person name="Shao Z."/>
        </authorList>
    </citation>
    <scope>NUCLEOTIDE SEQUENCE [LARGE SCALE GENOMIC DNA]</scope>
    <source>
        <strain evidence="14 15">10-D-4</strain>
    </source>
</reference>
<organism evidence="14 15">
    <name type="scientific">Idiomarina xiamenensis 10-D-4</name>
    <dbReference type="NCBI Taxonomy" id="740709"/>
    <lineage>
        <taxon>Bacteria</taxon>
        <taxon>Pseudomonadati</taxon>
        <taxon>Pseudomonadota</taxon>
        <taxon>Gammaproteobacteria</taxon>
        <taxon>Alteromonadales</taxon>
        <taxon>Idiomarinaceae</taxon>
        <taxon>Idiomarina</taxon>
    </lineage>
</organism>
<dbReference type="InterPro" id="IPR050083">
    <property type="entry name" value="HtpX_protease"/>
</dbReference>
<dbReference type="PANTHER" id="PTHR43221">
    <property type="entry name" value="PROTEASE HTPX"/>
    <property type="match status" value="1"/>
</dbReference>
<dbReference type="EMBL" id="AMRG01000005">
    <property type="protein sequence ID" value="EKE84454.1"/>
    <property type="molecule type" value="Genomic_DNA"/>
</dbReference>
<comment type="caution">
    <text evidence="14">The sequence shown here is derived from an EMBL/GenBank/DDBJ whole genome shotgun (WGS) entry which is preliminary data.</text>
</comment>
<evidence type="ECO:0000256" key="11">
    <source>
        <dbReference type="SAM" id="MobiDB-lite"/>
    </source>
</evidence>
<keyword evidence="8 12" id="KW-1133">Transmembrane helix</keyword>
<name>K2KPR5_9GAMM</name>
<keyword evidence="4 12" id="KW-0812">Transmembrane</keyword>
<feature type="domain" description="Peptidase M48" evidence="13">
    <location>
        <begin position="107"/>
        <end position="322"/>
    </location>
</feature>
<evidence type="ECO:0000256" key="8">
    <source>
        <dbReference type="ARBA" id="ARBA00022989"/>
    </source>
</evidence>
<evidence type="ECO:0000256" key="4">
    <source>
        <dbReference type="ARBA" id="ARBA00022692"/>
    </source>
</evidence>
<evidence type="ECO:0000313" key="14">
    <source>
        <dbReference type="EMBL" id="EKE84454.1"/>
    </source>
</evidence>
<protein>
    <submittedName>
        <fullName evidence="14">Peptidase M48 Ste24p</fullName>
    </submittedName>
</protein>
<dbReference type="RefSeq" id="WP_008488187.1">
    <property type="nucleotide sequence ID" value="NZ_AMRG01000005.1"/>
</dbReference>
<dbReference type="GO" id="GO:0006508">
    <property type="term" value="P:proteolysis"/>
    <property type="evidence" value="ECO:0007669"/>
    <property type="project" value="UniProtKB-KW"/>
</dbReference>
<dbReference type="PATRIC" id="fig|740709.3.peg.1077"/>
<keyword evidence="15" id="KW-1185">Reference proteome</keyword>
<keyword evidence="10 12" id="KW-0472">Membrane</keyword>
<feature type="transmembrane region" description="Helical" evidence="12">
    <location>
        <begin position="16"/>
        <end position="40"/>
    </location>
</feature>
<evidence type="ECO:0000256" key="5">
    <source>
        <dbReference type="ARBA" id="ARBA00022723"/>
    </source>
</evidence>
<feature type="region of interest" description="Disordered" evidence="11">
    <location>
        <begin position="323"/>
        <end position="350"/>
    </location>
</feature>
<evidence type="ECO:0000256" key="9">
    <source>
        <dbReference type="ARBA" id="ARBA00023049"/>
    </source>
</evidence>
<feature type="transmembrane region" description="Helical" evidence="12">
    <location>
        <begin position="60"/>
        <end position="78"/>
    </location>
</feature>
<gene>
    <name evidence="14" type="ORF">A10D4_05282</name>
</gene>
<accession>K2KPR5</accession>
<dbReference type="PANTHER" id="PTHR43221:SF2">
    <property type="entry name" value="PROTEASE HTPX HOMOLOG"/>
    <property type="match status" value="1"/>
</dbReference>
<evidence type="ECO:0000256" key="6">
    <source>
        <dbReference type="ARBA" id="ARBA00022801"/>
    </source>
</evidence>
<dbReference type="eggNOG" id="COG0501">
    <property type="taxonomic scope" value="Bacteria"/>
</dbReference>
<evidence type="ECO:0000256" key="3">
    <source>
        <dbReference type="ARBA" id="ARBA00022670"/>
    </source>
</evidence>
<evidence type="ECO:0000256" key="1">
    <source>
        <dbReference type="ARBA" id="ARBA00001947"/>
    </source>
</evidence>
<proteinExistence type="predicted"/>
<keyword evidence="5" id="KW-0479">Metal-binding</keyword>
<dbReference type="Gene3D" id="3.30.2010.10">
    <property type="entry name" value="Metalloproteases ('zincins'), catalytic domain"/>
    <property type="match status" value="1"/>
</dbReference>
<keyword evidence="9" id="KW-0482">Metalloprotease</keyword>
<dbReference type="InterPro" id="IPR001915">
    <property type="entry name" value="Peptidase_M48"/>
</dbReference>
<comment type="cofactor">
    <cofactor evidence="1">
        <name>Zn(2+)</name>
        <dbReference type="ChEBI" id="CHEBI:29105"/>
    </cofactor>
</comment>
<evidence type="ECO:0000256" key="12">
    <source>
        <dbReference type="SAM" id="Phobius"/>
    </source>
</evidence>
<evidence type="ECO:0000259" key="13">
    <source>
        <dbReference type="Pfam" id="PF01435"/>
    </source>
</evidence>
<dbReference type="OrthoDB" id="15218at2"/>
<evidence type="ECO:0000256" key="2">
    <source>
        <dbReference type="ARBA" id="ARBA00022475"/>
    </source>
</evidence>
<dbReference type="GO" id="GO:0046872">
    <property type="term" value="F:metal ion binding"/>
    <property type="evidence" value="ECO:0007669"/>
    <property type="project" value="UniProtKB-KW"/>
</dbReference>
<keyword evidence="7" id="KW-0862">Zinc</keyword>
<feature type="compositionally biased region" description="Polar residues" evidence="11">
    <location>
        <begin position="335"/>
        <end position="344"/>
    </location>
</feature>
<dbReference type="AlphaFoldDB" id="K2KPR5"/>
<dbReference type="GO" id="GO:0004222">
    <property type="term" value="F:metalloendopeptidase activity"/>
    <property type="evidence" value="ECO:0007669"/>
    <property type="project" value="InterPro"/>
</dbReference>
<feature type="transmembrane region" description="Helical" evidence="12">
    <location>
        <begin position="221"/>
        <end position="242"/>
    </location>
</feature>
<dbReference type="Proteomes" id="UP000014115">
    <property type="component" value="Unassembled WGS sequence"/>
</dbReference>
<dbReference type="STRING" id="740709.A10D4_05282"/>